<dbReference type="EMBL" id="JAUSWV010000001">
    <property type="protein sequence ID" value="MDQ0578005.1"/>
    <property type="molecule type" value="Genomic_DNA"/>
</dbReference>
<feature type="region of interest" description="Disordered" evidence="1">
    <location>
        <begin position="1"/>
        <end position="24"/>
    </location>
</feature>
<sequence>MVLTADDRSGPAFGPSRAARTREESITALDQSSWFFDRNFSSSACS</sequence>
<evidence type="ECO:0000256" key="1">
    <source>
        <dbReference type="SAM" id="MobiDB-lite"/>
    </source>
</evidence>
<name>A0ABU0NHF0_STRRH</name>
<keyword evidence="3" id="KW-1185">Reference proteome</keyword>
<accession>A0ABU0NHF0</accession>
<comment type="caution">
    <text evidence="2">The sequence shown here is derived from an EMBL/GenBank/DDBJ whole genome shotgun (WGS) entry which is preliminary data.</text>
</comment>
<proteinExistence type="predicted"/>
<organism evidence="2 3">
    <name type="scientific">Streptomyces rishiriensis</name>
    <dbReference type="NCBI Taxonomy" id="68264"/>
    <lineage>
        <taxon>Bacteria</taxon>
        <taxon>Bacillati</taxon>
        <taxon>Actinomycetota</taxon>
        <taxon>Actinomycetes</taxon>
        <taxon>Kitasatosporales</taxon>
        <taxon>Streptomycetaceae</taxon>
        <taxon>Streptomyces</taxon>
    </lineage>
</organism>
<evidence type="ECO:0000313" key="3">
    <source>
        <dbReference type="Proteomes" id="UP001230654"/>
    </source>
</evidence>
<protein>
    <submittedName>
        <fullName evidence="2">Uncharacterized protein</fullName>
    </submittedName>
</protein>
<gene>
    <name evidence="2" type="ORF">QF030_000183</name>
</gene>
<reference evidence="2 3" key="1">
    <citation type="submission" date="2023-07" db="EMBL/GenBank/DDBJ databases">
        <title>Comparative genomics of wheat-associated soil bacteria to identify genetic determinants of phenazine resistance.</title>
        <authorList>
            <person name="Mouncey N."/>
        </authorList>
    </citation>
    <scope>NUCLEOTIDE SEQUENCE [LARGE SCALE GENOMIC DNA]</scope>
    <source>
        <strain evidence="2 3">B2I6</strain>
    </source>
</reference>
<dbReference type="RefSeq" id="WP_307160701.1">
    <property type="nucleotide sequence ID" value="NZ_JAUSWV010000001.1"/>
</dbReference>
<evidence type="ECO:0000313" key="2">
    <source>
        <dbReference type="EMBL" id="MDQ0578005.1"/>
    </source>
</evidence>
<dbReference type="Proteomes" id="UP001230654">
    <property type="component" value="Unassembled WGS sequence"/>
</dbReference>